<dbReference type="OrthoDB" id="6336411at2"/>
<dbReference type="InterPro" id="IPR039421">
    <property type="entry name" value="Type_1_exporter"/>
</dbReference>
<proteinExistence type="predicted"/>
<comment type="caution">
    <text evidence="3">The sequence shown here is derived from an EMBL/GenBank/DDBJ whole genome shotgun (WGS) entry which is preliminary data.</text>
</comment>
<evidence type="ECO:0000313" key="4">
    <source>
        <dbReference type="Proteomes" id="UP000245506"/>
    </source>
</evidence>
<organism evidence="3 4">
    <name type="scientific">Leucothrix arctica</name>
    <dbReference type="NCBI Taxonomy" id="1481894"/>
    <lineage>
        <taxon>Bacteria</taxon>
        <taxon>Pseudomonadati</taxon>
        <taxon>Pseudomonadota</taxon>
        <taxon>Gammaproteobacteria</taxon>
        <taxon>Thiotrichales</taxon>
        <taxon>Thiotrichaceae</taxon>
        <taxon>Leucothrix</taxon>
    </lineage>
</organism>
<dbReference type="Pfam" id="PF00005">
    <property type="entry name" value="ABC_tran"/>
    <property type="match status" value="1"/>
</dbReference>
<dbReference type="SUPFAM" id="SSF52540">
    <property type="entry name" value="P-loop containing nucleoside triphosphate hydrolases"/>
    <property type="match status" value="1"/>
</dbReference>
<dbReference type="EMBL" id="QGKL01000028">
    <property type="protein sequence ID" value="PWQ96536.1"/>
    <property type="molecule type" value="Genomic_DNA"/>
</dbReference>
<evidence type="ECO:0000259" key="2">
    <source>
        <dbReference type="Pfam" id="PF00005"/>
    </source>
</evidence>
<keyword evidence="4" id="KW-1185">Reference proteome</keyword>
<feature type="transmembrane region" description="Helical" evidence="1">
    <location>
        <begin position="160"/>
        <end position="177"/>
    </location>
</feature>
<dbReference type="Proteomes" id="UP000245506">
    <property type="component" value="Unassembled WGS sequence"/>
</dbReference>
<dbReference type="GO" id="GO:0015421">
    <property type="term" value="F:ABC-type oligopeptide transporter activity"/>
    <property type="evidence" value="ECO:0007669"/>
    <property type="project" value="TreeGrafter"/>
</dbReference>
<accession>A0A317CDC5</accession>
<keyword evidence="1" id="KW-0812">Transmembrane</keyword>
<evidence type="ECO:0000313" key="3">
    <source>
        <dbReference type="EMBL" id="PWQ96536.1"/>
    </source>
</evidence>
<dbReference type="GO" id="GO:0005524">
    <property type="term" value="F:ATP binding"/>
    <property type="evidence" value="ECO:0007669"/>
    <property type="project" value="InterPro"/>
</dbReference>
<keyword evidence="1" id="KW-1133">Transmembrane helix</keyword>
<dbReference type="PANTHER" id="PTHR43394">
    <property type="entry name" value="ATP-DEPENDENT PERMEASE MDL1, MITOCHONDRIAL"/>
    <property type="match status" value="1"/>
</dbReference>
<protein>
    <recommendedName>
        <fullName evidence="2">ABC transporter domain-containing protein</fullName>
    </recommendedName>
</protein>
<feature type="domain" description="ABC transporter" evidence="2">
    <location>
        <begin position="2"/>
        <end position="31"/>
    </location>
</feature>
<dbReference type="InterPro" id="IPR003439">
    <property type="entry name" value="ABC_transporter-like_ATP-bd"/>
</dbReference>
<dbReference type="PANTHER" id="PTHR43394:SF1">
    <property type="entry name" value="ATP-BINDING CASSETTE SUB-FAMILY B MEMBER 10, MITOCHONDRIAL"/>
    <property type="match status" value="1"/>
</dbReference>
<sequence length="179" mass="19802">MKLSGGQRQRLLIARTILHDPSIVILDEATSALDSKTEQGVLRQLKDIWADKTVITIAHRLSTVTSSDRIIVMSNGEIIEDGSHEALLALQGKYHDLWIAQSNNPEKAQQESSHVIPLKTETNAALLQPKKTDLETVLGTELVGREGLVYPPVIGKINTVLWAVLIALVPLIYYLYFLA</sequence>
<evidence type="ECO:0000256" key="1">
    <source>
        <dbReference type="SAM" id="Phobius"/>
    </source>
</evidence>
<dbReference type="InterPro" id="IPR027417">
    <property type="entry name" value="P-loop_NTPase"/>
</dbReference>
<keyword evidence="1" id="KW-0472">Membrane</keyword>
<name>A0A317CDC5_9GAMM</name>
<dbReference type="GO" id="GO:0016887">
    <property type="term" value="F:ATP hydrolysis activity"/>
    <property type="evidence" value="ECO:0007669"/>
    <property type="project" value="InterPro"/>
</dbReference>
<gene>
    <name evidence="3" type="ORF">DKT75_08955</name>
</gene>
<reference evidence="3 4" key="1">
    <citation type="submission" date="2018-05" db="EMBL/GenBank/DDBJ databases">
        <title>Leucothrix arctica sp. nov., isolated from Arctic seawater.</title>
        <authorList>
            <person name="Choi A."/>
            <person name="Baek K."/>
        </authorList>
    </citation>
    <scope>NUCLEOTIDE SEQUENCE [LARGE SCALE GENOMIC DNA]</scope>
    <source>
        <strain evidence="3 4">IMCC9719</strain>
    </source>
</reference>
<dbReference type="AlphaFoldDB" id="A0A317CDC5"/>
<dbReference type="Gene3D" id="3.40.50.300">
    <property type="entry name" value="P-loop containing nucleotide triphosphate hydrolases"/>
    <property type="match status" value="1"/>
</dbReference>